<dbReference type="GO" id="GO:0005524">
    <property type="term" value="F:ATP binding"/>
    <property type="evidence" value="ECO:0007669"/>
    <property type="project" value="InterPro"/>
</dbReference>
<dbReference type="GO" id="GO:0004674">
    <property type="term" value="F:protein serine/threonine kinase activity"/>
    <property type="evidence" value="ECO:0007669"/>
    <property type="project" value="TreeGrafter"/>
</dbReference>
<dbReference type="PANTHER" id="PTHR44329">
    <property type="entry name" value="SERINE/THREONINE-PROTEIN KINASE TNNI3K-RELATED"/>
    <property type="match status" value="1"/>
</dbReference>
<evidence type="ECO:0000313" key="2">
    <source>
        <dbReference type="EMBL" id="OQR98000.1"/>
    </source>
</evidence>
<name>A0A1V9ZJK3_9STRA</name>
<evidence type="ECO:0000313" key="3">
    <source>
        <dbReference type="Proteomes" id="UP000243217"/>
    </source>
</evidence>
<dbReference type="InterPro" id="IPR000719">
    <property type="entry name" value="Prot_kinase_dom"/>
</dbReference>
<feature type="domain" description="Protein kinase" evidence="1">
    <location>
        <begin position="1"/>
        <end position="235"/>
    </location>
</feature>
<dbReference type="PROSITE" id="PS50011">
    <property type="entry name" value="PROTEIN_KINASE_DOM"/>
    <property type="match status" value="1"/>
</dbReference>
<dbReference type="Proteomes" id="UP000243217">
    <property type="component" value="Unassembled WGS sequence"/>
</dbReference>
<keyword evidence="2" id="KW-0418">Kinase</keyword>
<reference evidence="2 3" key="1">
    <citation type="journal article" date="2014" name="Genome Biol. Evol.">
        <title>The secreted proteins of Achlya hypogyna and Thraustotheca clavata identify the ancestral oomycete secretome and reveal gene acquisitions by horizontal gene transfer.</title>
        <authorList>
            <person name="Misner I."/>
            <person name="Blouin N."/>
            <person name="Leonard G."/>
            <person name="Richards T.A."/>
            <person name="Lane C.E."/>
        </authorList>
    </citation>
    <scope>NUCLEOTIDE SEQUENCE [LARGE SCALE GENOMIC DNA]</scope>
    <source>
        <strain evidence="2 3">ATCC 34112</strain>
    </source>
</reference>
<sequence>VWRATLNGETVAVKKLQPIRNSNSEIQDFIDKIDLTASFNCSSIITINGVIWTSPSNLKAVMEYMDLGDLRGYFVQYSPTVFTWQQKRQLLLSRLKSRNILVDSRKGAKLADFGVSKEATEQIMPRGVRTFRWMAPEVLLQKSCTIAADIYSFSAILSELDKHCIQYFDMKDPSTGTPVPNTVIIRDVMSGKLRPHFTDSCPEWVKLLADSCLQFDPEKRPKIGQIISLLNDAHD</sequence>
<dbReference type="InterPro" id="IPR011009">
    <property type="entry name" value="Kinase-like_dom_sf"/>
</dbReference>
<dbReference type="Gene3D" id="1.10.510.10">
    <property type="entry name" value="Transferase(Phosphotransferase) domain 1"/>
    <property type="match status" value="1"/>
</dbReference>
<dbReference type="Gene3D" id="3.30.200.20">
    <property type="entry name" value="Phosphorylase Kinase, domain 1"/>
    <property type="match status" value="1"/>
</dbReference>
<organism evidence="2 3">
    <name type="scientific">Thraustotheca clavata</name>
    <dbReference type="NCBI Taxonomy" id="74557"/>
    <lineage>
        <taxon>Eukaryota</taxon>
        <taxon>Sar</taxon>
        <taxon>Stramenopiles</taxon>
        <taxon>Oomycota</taxon>
        <taxon>Saprolegniomycetes</taxon>
        <taxon>Saprolegniales</taxon>
        <taxon>Achlyaceae</taxon>
        <taxon>Thraustotheca</taxon>
    </lineage>
</organism>
<dbReference type="OrthoDB" id="4062651at2759"/>
<dbReference type="PANTHER" id="PTHR44329:SF214">
    <property type="entry name" value="PROTEIN KINASE DOMAIN-CONTAINING PROTEIN"/>
    <property type="match status" value="1"/>
</dbReference>
<gene>
    <name evidence="2" type="ORF">THRCLA_21910</name>
</gene>
<dbReference type="EMBL" id="JNBS01001873">
    <property type="protein sequence ID" value="OQR98000.1"/>
    <property type="molecule type" value="Genomic_DNA"/>
</dbReference>
<dbReference type="AlphaFoldDB" id="A0A1V9ZJK3"/>
<comment type="caution">
    <text evidence="2">The sequence shown here is derived from an EMBL/GenBank/DDBJ whole genome shotgun (WGS) entry which is preliminary data.</text>
</comment>
<dbReference type="STRING" id="74557.A0A1V9ZJK3"/>
<dbReference type="Pfam" id="PF00069">
    <property type="entry name" value="Pkinase"/>
    <property type="match status" value="1"/>
</dbReference>
<keyword evidence="3" id="KW-1185">Reference proteome</keyword>
<feature type="non-terminal residue" evidence="2">
    <location>
        <position position="1"/>
    </location>
</feature>
<keyword evidence="2" id="KW-0808">Transferase</keyword>
<evidence type="ECO:0000259" key="1">
    <source>
        <dbReference type="PROSITE" id="PS50011"/>
    </source>
</evidence>
<dbReference type="PIRSF" id="PIRSF000654">
    <property type="entry name" value="Integrin-linked_kinase"/>
    <property type="match status" value="1"/>
</dbReference>
<accession>A0A1V9ZJK3</accession>
<proteinExistence type="predicted"/>
<dbReference type="InterPro" id="IPR051681">
    <property type="entry name" value="Ser/Thr_Kinases-Pseudokinases"/>
</dbReference>
<dbReference type="SUPFAM" id="SSF56112">
    <property type="entry name" value="Protein kinase-like (PK-like)"/>
    <property type="match status" value="1"/>
</dbReference>
<protein>
    <submittedName>
        <fullName evidence="2">Kinase</fullName>
    </submittedName>
</protein>